<dbReference type="Pfam" id="PF01810">
    <property type="entry name" value="LysE"/>
    <property type="match status" value="1"/>
</dbReference>
<dbReference type="RefSeq" id="WP_043572181.1">
    <property type="nucleotide sequence ID" value="NZ_CP142381.1"/>
</dbReference>
<evidence type="ECO:0000313" key="8">
    <source>
        <dbReference type="Proteomes" id="UP000711178"/>
    </source>
</evidence>
<keyword evidence="8" id="KW-1185">Reference proteome</keyword>
<name>A0ABS7FFB2_9NEIS</name>
<feature type="transmembrane region" description="Helical" evidence="6">
    <location>
        <begin position="12"/>
        <end position="32"/>
    </location>
</feature>
<comment type="caution">
    <text evidence="7">The sequence shown here is derived from an EMBL/GenBank/DDBJ whole genome shotgun (WGS) entry which is preliminary data.</text>
</comment>
<feature type="transmembrane region" description="Helical" evidence="6">
    <location>
        <begin position="127"/>
        <end position="147"/>
    </location>
</feature>
<reference evidence="7 8" key="1">
    <citation type="submission" date="2021-05" db="EMBL/GenBank/DDBJ databases">
        <title>Draft Whole Genome Sequencing Of Biosensor Chromobacterium violaceum Strain CV026 Reveals A Regulatory RNA In Chromobacterium violaceum Phenotype Regulatory Network.</title>
        <authorList>
            <person name="Hong K.W."/>
            <person name="Chan K.G."/>
            <person name="Chang C.-Y."/>
        </authorList>
    </citation>
    <scope>NUCLEOTIDE SEQUENCE [LARGE SCALE GENOMIC DNA]</scope>
    <source>
        <strain evidence="7 8">ATCC 31532</strain>
    </source>
</reference>
<sequence length="216" mass="22288">MISPHAVPVDLLLAYSSYLLGAASPGPSNLAIMSAAMHAGPRPALMLALGVVCGSLFWGCLAALGLSAVLADSAMALLAIKMAGGLYLFWLAYRSGRTAIAGLRVPAGMPGGEAGRKMFLRGAAMRLTNPKAIFVWLSIVALAMPAGGSLRDGLWMVAGCGAIGLLVFGGYAAVFSLPRVREGFLRVSRLFDGALSVSFAYAGWRMLASALKPAQA</sequence>
<protein>
    <submittedName>
        <fullName evidence="7">LysE family translocator</fullName>
    </submittedName>
</protein>
<gene>
    <name evidence="7" type="ORF">KIF53_10270</name>
</gene>
<feature type="transmembrane region" description="Helical" evidence="6">
    <location>
        <begin position="44"/>
        <end position="68"/>
    </location>
</feature>
<keyword evidence="2" id="KW-1003">Cell membrane</keyword>
<feature type="transmembrane region" description="Helical" evidence="6">
    <location>
        <begin position="74"/>
        <end position="93"/>
    </location>
</feature>
<evidence type="ECO:0000256" key="5">
    <source>
        <dbReference type="ARBA" id="ARBA00023136"/>
    </source>
</evidence>
<dbReference type="PANTHER" id="PTHR30086">
    <property type="entry name" value="ARGININE EXPORTER PROTEIN ARGO"/>
    <property type="match status" value="1"/>
</dbReference>
<keyword evidence="3 6" id="KW-0812">Transmembrane</keyword>
<keyword evidence="4 6" id="KW-1133">Transmembrane helix</keyword>
<evidence type="ECO:0000256" key="4">
    <source>
        <dbReference type="ARBA" id="ARBA00022989"/>
    </source>
</evidence>
<dbReference type="InterPro" id="IPR001123">
    <property type="entry name" value="LeuE-type"/>
</dbReference>
<evidence type="ECO:0000256" key="1">
    <source>
        <dbReference type="ARBA" id="ARBA00004651"/>
    </source>
</evidence>
<comment type="subcellular location">
    <subcellularLocation>
        <location evidence="1">Cell membrane</location>
        <topology evidence="1">Multi-pass membrane protein</topology>
    </subcellularLocation>
</comment>
<evidence type="ECO:0000313" key="7">
    <source>
        <dbReference type="EMBL" id="MBW8288009.1"/>
    </source>
</evidence>
<feature type="transmembrane region" description="Helical" evidence="6">
    <location>
        <begin position="153"/>
        <end position="175"/>
    </location>
</feature>
<dbReference type="PANTHER" id="PTHR30086:SF20">
    <property type="entry name" value="ARGININE EXPORTER PROTEIN ARGO-RELATED"/>
    <property type="match status" value="1"/>
</dbReference>
<dbReference type="GeneID" id="89686037"/>
<dbReference type="EMBL" id="JAHDTB010000007">
    <property type="protein sequence ID" value="MBW8288009.1"/>
    <property type="molecule type" value="Genomic_DNA"/>
</dbReference>
<organism evidence="7 8">
    <name type="scientific">Chromobacterium subtsugae</name>
    <dbReference type="NCBI Taxonomy" id="251747"/>
    <lineage>
        <taxon>Bacteria</taxon>
        <taxon>Pseudomonadati</taxon>
        <taxon>Pseudomonadota</taxon>
        <taxon>Betaproteobacteria</taxon>
        <taxon>Neisseriales</taxon>
        <taxon>Chromobacteriaceae</taxon>
        <taxon>Chromobacterium</taxon>
    </lineage>
</organism>
<keyword evidence="5 6" id="KW-0472">Membrane</keyword>
<evidence type="ECO:0000256" key="3">
    <source>
        <dbReference type="ARBA" id="ARBA00022692"/>
    </source>
</evidence>
<evidence type="ECO:0000256" key="6">
    <source>
        <dbReference type="SAM" id="Phobius"/>
    </source>
</evidence>
<evidence type="ECO:0000256" key="2">
    <source>
        <dbReference type="ARBA" id="ARBA00022475"/>
    </source>
</evidence>
<dbReference type="Proteomes" id="UP000711178">
    <property type="component" value="Unassembled WGS sequence"/>
</dbReference>
<proteinExistence type="predicted"/>
<accession>A0ABS7FFB2</accession>